<evidence type="ECO:0000256" key="12">
    <source>
        <dbReference type="SAM" id="Coils"/>
    </source>
</evidence>
<dbReference type="SMART" id="SM00449">
    <property type="entry name" value="SPRY"/>
    <property type="match status" value="1"/>
</dbReference>
<feature type="region of interest" description="Disordered" evidence="13">
    <location>
        <begin position="1"/>
        <end position="48"/>
    </location>
</feature>
<feature type="region of interest" description="Disordered" evidence="13">
    <location>
        <begin position="111"/>
        <end position="145"/>
    </location>
</feature>
<evidence type="ECO:0000256" key="1">
    <source>
        <dbReference type="ARBA" id="ARBA00000900"/>
    </source>
</evidence>
<feature type="compositionally biased region" description="Acidic residues" evidence="13">
    <location>
        <begin position="1624"/>
        <end position="1634"/>
    </location>
</feature>
<dbReference type="PANTHER" id="PTHR13363">
    <property type="entry name" value="RING FINGER AND SRY DOMAIN-CONTAINING"/>
    <property type="match status" value="1"/>
</dbReference>
<dbReference type="Pfam" id="PF00622">
    <property type="entry name" value="SPRY"/>
    <property type="match status" value="1"/>
</dbReference>
<evidence type="ECO:0000256" key="11">
    <source>
        <dbReference type="ARBA" id="ARBA00022833"/>
    </source>
</evidence>
<evidence type="ECO:0000256" key="13">
    <source>
        <dbReference type="SAM" id="MobiDB-lite"/>
    </source>
</evidence>
<comment type="similarity">
    <text evidence="4">Belongs to the ubiquitin conjugation factor E4 family.</text>
</comment>
<dbReference type="InterPro" id="IPR001870">
    <property type="entry name" value="B30.2/SPRY"/>
</dbReference>
<evidence type="ECO:0000313" key="17">
    <source>
        <dbReference type="Proteomes" id="UP000001876"/>
    </source>
</evidence>
<dbReference type="InterPro" id="IPR003877">
    <property type="entry name" value="SPRY_dom"/>
</dbReference>
<evidence type="ECO:0000256" key="6">
    <source>
        <dbReference type="ARBA" id="ARBA00022490"/>
    </source>
</evidence>
<dbReference type="GeneID" id="9684254"/>
<feature type="compositionally biased region" description="Basic and acidic residues" evidence="13">
    <location>
        <begin position="1611"/>
        <end position="1623"/>
    </location>
</feature>
<feature type="domain" description="U-box" evidence="15">
    <location>
        <begin position="1544"/>
        <end position="1618"/>
    </location>
</feature>
<dbReference type="Gene3D" id="2.60.120.920">
    <property type="match status" value="1"/>
</dbReference>
<dbReference type="InterPro" id="IPR057987">
    <property type="entry name" value="TPR_RNF123/RKP"/>
</dbReference>
<name>C1MT72_MICPC</name>
<sequence>MGVGDATDGPPSPTDGDDIGGVMNIIDGGGKGGGGGKRVGGRSPGIDDDVARRATDAVRAHVCRVLGVDVDAEGDALVPDDGVGSDVTRVDWSRVGAVADRLTIVEAIEAEASGSASSSDATAASPSPAATTTAQDSKENASSSSSSAAAAAAAARASSSSSSSSSSSGRIGPPRVEVDRAHLAGDARLDDSGCVVLSHSNFSSVRATCCVFDGAWEYEVTIGTSGIMQLGWATFRCPFTHEHGVGDAQDSYAYDGHRVKKWNVTSQPYGHAWVSGDVISVRIDLRRGQQKGGGSVSYSRNGIDLGTAFDDVRRFAPGLAYFPAVSLSVGERCALNFGDAPLRYPTPGFRPLQDAPSVAVVAAVTRGLGAFERAVASSWPREAAAAAAAAAAGGAGKSKSKSSSTASDATDRSAVVAEEVLLAAASLRRAGPHLASPRTRKYFVQGYLLPALLRAASAVDGRAGETPRVESHARGIRLLRAALDPDELEVVIPELMRCAAEATRTAPMTAQGKLAMELPRLASHAPLAFAVALTRDAEAMTTWLRRPGWGAHVEGLLTRRVPNPHDLAVMLPAEKVWWPGCARTEPRHAARWHQDPRARYPGCASAESESEAIGDALSEATRRTNALVSLLLYALATTPARAIDPDARREGEGGRPAPTAAAPGLSAEDVPADANAATFVLARRAAEVDAGAIAGDPETERRLRTHGNGAASFVATTWCHGGSGAGDAAAAADDDDDDDDDANEGDCVFAVFVRFLAHKNRPTARSYNTTTTPPGHSDPTVLSSAYFALLTLLHPHLESPEGTALGSIPPRLFWRSFAHEMDLPLFGGGSAHVRKTYPAESDTRAPASRPLTIDPRALRTVDAPRAALLNDPAAALRSVGGVGGERGYPADPEDAAKTLPLATMWDALQLIYHLGVSYHFKAASYQLQAQIHSAQQLEDASRDLENTEKNVDRRAALKARAEVLEERLKAARVLQAEGREDVVWEHTEEELSVARDDETAYTKAESEIMKKLRDARTKLRDETMQAARLCWWHRSGLHRPELQAGVFAAAAYGAASLLAAMDRGGGGGDDAAAGRKSRVKRENVDGEEVELDVSELDVSETESDDDDDDDDDDEMDAASKEAKRARVLRRRRGCLLPHVPAYHLETLIDSFHALRRGDPPFSPTSPALDGLAPGMHGIIRLLVKHFADTRVVNPDIRDAMLQSVSVLLQYKEFVAVFEQNDAARDMMVPSLLACFDARFWIPVSNILLRLCKGVGFGQEGGGRDAIGDDDDIGTFVAVNAAVDAPAEGDAALARVMTSPHPDSASPLFQRLLILHCRADRELLAEFLDRLFNTLNWTITEFSVACKELLEDQRSNLLTPEGRQHQRKCTVMFELSVTLERVLEFISLDLPSAFLDSSSLDLRRLRESLLFVLGHATTGPDAANFEEILTKNLAPPDKVSRAAILAPIAGILLNLDAAAEKRAASASQGASCEPRSGYKSSIVTELARNIHSRDVSQLEYLRDFEWPSSFETPTSKLAALRAFVEKVREGKDEVARVHEIEDAAQVPEEFVDPIMQTTMTDPVTLPGSGVVVDRETIKRHLLCDGSDPFSRSPLDESMLVDAVELRERIEKWREETHTPMKEKAEAEEEADGTFD</sequence>
<dbReference type="OrthoDB" id="566440at2759"/>
<dbReference type="STRING" id="564608.C1MT72"/>
<keyword evidence="6" id="KW-0963">Cytoplasm</keyword>
<evidence type="ECO:0000256" key="8">
    <source>
        <dbReference type="ARBA" id="ARBA00022723"/>
    </source>
</evidence>
<feature type="compositionally biased region" description="Basic and acidic residues" evidence="13">
    <location>
        <begin position="643"/>
        <end position="653"/>
    </location>
</feature>
<evidence type="ECO:0000256" key="5">
    <source>
        <dbReference type="ARBA" id="ARBA00012483"/>
    </source>
</evidence>
<dbReference type="Pfam" id="PF04564">
    <property type="entry name" value="U-box"/>
    <property type="match status" value="1"/>
</dbReference>
<dbReference type="GO" id="GO:0051603">
    <property type="term" value="P:proteolysis involved in protein catabolic process"/>
    <property type="evidence" value="ECO:0007669"/>
    <property type="project" value="TreeGrafter"/>
</dbReference>
<evidence type="ECO:0000256" key="10">
    <source>
        <dbReference type="ARBA" id="ARBA00022786"/>
    </source>
</evidence>
<evidence type="ECO:0000259" key="15">
    <source>
        <dbReference type="PROSITE" id="PS51698"/>
    </source>
</evidence>
<keyword evidence="12" id="KW-0175">Coiled coil</keyword>
<dbReference type="SUPFAM" id="SSF49899">
    <property type="entry name" value="Concanavalin A-like lectins/glucanases"/>
    <property type="match status" value="1"/>
</dbReference>
<dbReference type="KEGG" id="mpp:MICPUCDRAFT_57960"/>
<dbReference type="PROSITE" id="PS50188">
    <property type="entry name" value="B302_SPRY"/>
    <property type="match status" value="1"/>
</dbReference>
<evidence type="ECO:0000256" key="3">
    <source>
        <dbReference type="ARBA" id="ARBA00004906"/>
    </source>
</evidence>
<dbReference type="PANTHER" id="PTHR13363:SF5">
    <property type="entry name" value="E3 UBIQUITIN-PROTEIN LIGASE RNF123"/>
    <property type="match status" value="1"/>
</dbReference>
<dbReference type="EMBL" id="GG663739">
    <property type="protein sequence ID" value="EEH57270.1"/>
    <property type="molecule type" value="Genomic_DNA"/>
</dbReference>
<keyword evidence="17" id="KW-1185">Reference proteome</keyword>
<dbReference type="RefSeq" id="XP_003058815.1">
    <property type="nucleotide sequence ID" value="XM_003058769.1"/>
</dbReference>
<dbReference type="eggNOG" id="KOG2242">
    <property type="taxonomic scope" value="Eukaryota"/>
</dbReference>
<dbReference type="EC" id="2.3.2.27" evidence="5"/>
<reference evidence="16 17" key="1">
    <citation type="journal article" date="2009" name="Science">
        <title>Green evolution and dynamic adaptations revealed by genomes of the marine picoeukaryotes Micromonas.</title>
        <authorList>
            <person name="Worden A.Z."/>
            <person name="Lee J.H."/>
            <person name="Mock T."/>
            <person name="Rouze P."/>
            <person name="Simmons M.P."/>
            <person name="Aerts A.L."/>
            <person name="Allen A.E."/>
            <person name="Cuvelier M.L."/>
            <person name="Derelle E."/>
            <person name="Everett M.V."/>
            <person name="Foulon E."/>
            <person name="Grimwood J."/>
            <person name="Gundlach H."/>
            <person name="Henrissat B."/>
            <person name="Napoli C."/>
            <person name="McDonald S.M."/>
            <person name="Parker M.S."/>
            <person name="Rombauts S."/>
            <person name="Salamov A."/>
            <person name="Von Dassow P."/>
            <person name="Badger J.H."/>
            <person name="Coutinho P.M."/>
            <person name="Demir E."/>
            <person name="Dubchak I."/>
            <person name="Gentemann C."/>
            <person name="Eikrem W."/>
            <person name="Gready J.E."/>
            <person name="John U."/>
            <person name="Lanier W."/>
            <person name="Lindquist E.A."/>
            <person name="Lucas S."/>
            <person name="Mayer K.F."/>
            <person name="Moreau H."/>
            <person name="Not F."/>
            <person name="Otillar R."/>
            <person name="Panaud O."/>
            <person name="Pangilinan J."/>
            <person name="Paulsen I."/>
            <person name="Piegu B."/>
            <person name="Poliakov A."/>
            <person name="Robbens S."/>
            <person name="Schmutz J."/>
            <person name="Toulza E."/>
            <person name="Wyss T."/>
            <person name="Zelensky A."/>
            <person name="Zhou K."/>
            <person name="Armbrust E.V."/>
            <person name="Bhattacharya D."/>
            <person name="Goodenough U.W."/>
            <person name="Van de Peer Y."/>
            <person name="Grigoriev I.V."/>
        </authorList>
    </citation>
    <scope>NUCLEOTIDE SEQUENCE [LARGE SCALE GENOMIC DNA]</scope>
    <source>
        <strain evidence="16 17">CCMP1545</strain>
    </source>
</reference>
<feature type="compositionally biased region" description="Low complexity" evidence="13">
    <location>
        <begin position="112"/>
        <end position="145"/>
    </location>
</feature>
<feature type="region of interest" description="Disordered" evidence="13">
    <location>
        <begin position="1065"/>
        <end position="1122"/>
    </location>
</feature>
<dbReference type="InterPro" id="IPR003613">
    <property type="entry name" value="Ubox_domain"/>
</dbReference>
<accession>C1MT72</accession>
<dbReference type="PROSITE" id="PS51698">
    <property type="entry name" value="U_BOX"/>
    <property type="match status" value="1"/>
</dbReference>
<evidence type="ECO:0000313" key="16">
    <source>
        <dbReference type="EMBL" id="EEH57270.1"/>
    </source>
</evidence>
<proteinExistence type="inferred from homology"/>
<feature type="compositionally biased region" description="Gly residues" evidence="13">
    <location>
        <begin position="27"/>
        <end position="38"/>
    </location>
</feature>
<feature type="compositionally biased region" description="Low complexity" evidence="13">
    <location>
        <begin position="655"/>
        <end position="664"/>
    </location>
</feature>
<dbReference type="InterPro" id="IPR013320">
    <property type="entry name" value="ConA-like_dom_sf"/>
</dbReference>
<dbReference type="SUPFAM" id="SSF57850">
    <property type="entry name" value="RING/U-box"/>
    <property type="match status" value="1"/>
</dbReference>
<keyword evidence="7" id="KW-0808">Transferase</keyword>
<protein>
    <recommendedName>
        <fullName evidence="5">RING-type E3 ubiquitin transferase</fullName>
        <ecNumber evidence="5">2.3.2.27</ecNumber>
    </recommendedName>
</protein>
<dbReference type="InterPro" id="IPR045129">
    <property type="entry name" value="RNF123/RKP/RSPRY1"/>
</dbReference>
<dbReference type="InterPro" id="IPR043136">
    <property type="entry name" value="B30.2/SPRY_sf"/>
</dbReference>
<dbReference type="FunFam" id="3.30.40.10:FF:000055">
    <property type="entry name" value="Ubiquitin conjugation factor e4 a"/>
    <property type="match status" value="1"/>
</dbReference>
<keyword evidence="9" id="KW-0863">Zinc-finger</keyword>
<dbReference type="GO" id="GO:0016567">
    <property type="term" value="P:protein ubiquitination"/>
    <property type="evidence" value="ECO:0007669"/>
    <property type="project" value="UniProtKB-UniPathway"/>
</dbReference>
<evidence type="ECO:0000256" key="9">
    <source>
        <dbReference type="ARBA" id="ARBA00022771"/>
    </source>
</evidence>
<dbReference type="eggNOG" id="KOG4692">
    <property type="taxonomic scope" value="Eukaryota"/>
</dbReference>
<evidence type="ECO:0000256" key="2">
    <source>
        <dbReference type="ARBA" id="ARBA00004496"/>
    </source>
</evidence>
<dbReference type="SMART" id="SM00504">
    <property type="entry name" value="Ubox"/>
    <property type="match status" value="1"/>
</dbReference>
<dbReference type="GO" id="GO:0005737">
    <property type="term" value="C:cytoplasm"/>
    <property type="evidence" value="ECO:0007669"/>
    <property type="project" value="UniProtKB-SubCell"/>
</dbReference>
<keyword evidence="8" id="KW-0479">Metal-binding</keyword>
<dbReference type="GO" id="GO:0008270">
    <property type="term" value="F:zinc ion binding"/>
    <property type="evidence" value="ECO:0007669"/>
    <property type="project" value="UniProtKB-KW"/>
</dbReference>
<dbReference type="GO" id="GO:0061630">
    <property type="term" value="F:ubiquitin protein ligase activity"/>
    <property type="evidence" value="ECO:0007669"/>
    <property type="project" value="UniProtKB-EC"/>
</dbReference>
<gene>
    <name evidence="16" type="ORF">MICPUCDRAFT_57960</name>
</gene>
<evidence type="ECO:0000256" key="7">
    <source>
        <dbReference type="ARBA" id="ARBA00022679"/>
    </source>
</evidence>
<dbReference type="Gene3D" id="3.30.40.10">
    <property type="entry name" value="Zinc/RING finger domain, C3HC4 (zinc finger)"/>
    <property type="match status" value="1"/>
</dbReference>
<feature type="domain" description="B30.2/SPRY" evidence="14">
    <location>
        <begin position="138"/>
        <end position="342"/>
    </location>
</feature>
<comment type="subcellular location">
    <subcellularLocation>
        <location evidence="2">Cytoplasm</location>
    </subcellularLocation>
</comment>
<feature type="compositionally biased region" description="Acidic residues" evidence="13">
    <location>
        <begin position="1085"/>
        <end position="1116"/>
    </location>
</feature>
<comment type="catalytic activity">
    <reaction evidence="1">
        <text>S-ubiquitinyl-[E2 ubiquitin-conjugating enzyme]-L-cysteine + [acceptor protein]-L-lysine = [E2 ubiquitin-conjugating enzyme]-L-cysteine + N(6)-ubiquitinyl-[acceptor protein]-L-lysine.</text>
        <dbReference type="EC" id="2.3.2.27"/>
    </reaction>
</comment>
<dbReference type="Pfam" id="PF25576">
    <property type="entry name" value="TPR_RNF123"/>
    <property type="match status" value="1"/>
</dbReference>
<dbReference type="OMA" id="HCELDAK"/>
<keyword evidence="10" id="KW-0833">Ubl conjugation pathway</keyword>
<organism evidence="17">
    <name type="scientific">Micromonas pusilla (strain CCMP1545)</name>
    <name type="common">Picoplanktonic green alga</name>
    <dbReference type="NCBI Taxonomy" id="564608"/>
    <lineage>
        <taxon>Eukaryota</taxon>
        <taxon>Viridiplantae</taxon>
        <taxon>Chlorophyta</taxon>
        <taxon>Mamiellophyceae</taxon>
        <taxon>Mamiellales</taxon>
        <taxon>Mamiellaceae</taxon>
        <taxon>Micromonas</taxon>
    </lineage>
</organism>
<feature type="coiled-coil region" evidence="12">
    <location>
        <begin position="927"/>
        <end position="974"/>
    </location>
</feature>
<evidence type="ECO:0000259" key="14">
    <source>
        <dbReference type="PROSITE" id="PS50188"/>
    </source>
</evidence>
<dbReference type="UniPathway" id="UPA00143"/>
<feature type="region of interest" description="Disordered" evidence="13">
    <location>
        <begin position="643"/>
        <end position="669"/>
    </location>
</feature>
<dbReference type="eggNOG" id="KOG2042">
    <property type="taxonomic scope" value="Eukaryota"/>
</dbReference>
<feature type="region of interest" description="Disordered" evidence="13">
    <location>
        <begin position="1611"/>
        <end position="1634"/>
    </location>
</feature>
<dbReference type="InterPro" id="IPR013083">
    <property type="entry name" value="Znf_RING/FYVE/PHD"/>
</dbReference>
<keyword evidence="11" id="KW-0862">Zinc</keyword>
<comment type="pathway">
    <text evidence="3">Protein modification; protein ubiquitination.</text>
</comment>
<dbReference type="Proteomes" id="UP000001876">
    <property type="component" value="Unassembled WGS sequence"/>
</dbReference>
<evidence type="ECO:0000256" key="4">
    <source>
        <dbReference type="ARBA" id="ARBA00007434"/>
    </source>
</evidence>